<keyword evidence="2" id="KW-1185">Reference proteome</keyword>
<keyword evidence="1" id="KW-0614">Plasmid</keyword>
<geneLocation type="plasmid" evidence="1 2">
    <name>pRT2</name>
</geneLocation>
<dbReference type="EMBL" id="CP146017">
    <property type="protein sequence ID" value="WWQ61889.1"/>
    <property type="molecule type" value="Genomic_DNA"/>
</dbReference>
<protein>
    <recommendedName>
        <fullName evidence="3">Transcriptional regulator</fullName>
    </recommendedName>
</protein>
<reference evidence="1 2" key="1">
    <citation type="submission" date="2024-02" db="EMBL/GenBank/DDBJ databases">
        <title>STSV induces naive adaptation in Sulfolobus.</title>
        <authorList>
            <person name="Xiang X."/>
            <person name="Song M."/>
        </authorList>
    </citation>
    <scope>NUCLEOTIDE SEQUENCE [LARGE SCALE GENOMIC DNA]</scope>
    <source>
        <strain evidence="1 2">RT2</strain>
        <plasmid evidence="1 2">pRT2</plasmid>
    </source>
</reference>
<proteinExistence type="predicted"/>
<evidence type="ECO:0000313" key="2">
    <source>
        <dbReference type="Proteomes" id="UP001432202"/>
    </source>
</evidence>
<name>A0AAX4L401_9CREN</name>
<gene>
    <name evidence="1" type="ORF">V6M85_14155</name>
</gene>
<sequence length="121" mass="14070">MPIYLISIRSIKIRKILEILVERPAIARELAKVIDSDSRNVEPRLKRYFGKLIVAYKINNMNIYSLKDEARDVVRQLLESCDSVPCDKYIVVRENEGSMQYDILDAKRLIELIKDEGGRSK</sequence>
<evidence type="ECO:0000313" key="1">
    <source>
        <dbReference type="EMBL" id="WWQ61889.1"/>
    </source>
</evidence>
<dbReference type="RefSeq" id="WP_338604917.1">
    <property type="nucleotide sequence ID" value="NZ_CP146017.1"/>
</dbReference>
<dbReference type="Proteomes" id="UP001432202">
    <property type="component" value="Plasmid pRT2"/>
</dbReference>
<dbReference type="GeneID" id="89337934"/>
<evidence type="ECO:0008006" key="3">
    <source>
        <dbReference type="Google" id="ProtNLM"/>
    </source>
</evidence>
<dbReference type="AlphaFoldDB" id="A0AAX4L401"/>
<organism evidence="1 2">
    <name type="scientific">Sulfolobus tengchongensis</name>
    <dbReference type="NCBI Taxonomy" id="207809"/>
    <lineage>
        <taxon>Archaea</taxon>
        <taxon>Thermoproteota</taxon>
        <taxon>Thermoprotei</taxon>
        <taxon>Sulfolobales</taxon>
        <taxon>Sulfolobaceae</taxon>
        <taxon>Sulfolobus</taxon>
    </lineage>
</organism>
<accession>A0AAX4L401</accession>